<evidence type="ECO:0000313" key="1">
    <source>
        <dbReference type="EMBL" id="WFL77103.1"/>
    </source>
</evidence>
<protein>
    <recommendedName>
        <fullName evidence="3">Phytoene synthase</fullName>
    </recommendedName>
</protein>
<evidence type="ECO:0008006" key="3">
    <source>
        <dbReference type="Google" id="ProtNLM"/>
    </source>
</evidence>
<dbReference type="EMBL" id="CP121106">
    <property type="protein sequence ID" value="WFL77103.1"/>
    <property type="molecule type" value="Genomic_DNA"/>
</dbReference>
<dbReference type="SUPFAM" id="SSF48576">
    <property type="entry name" value="Terpenoid synthases"/>
    <property type="match status" value="1"/>
</dbReference>
<reference evidence="1 2" key="1">
    <citation type="submission" date="2023-03" db="EMBL/GenBank/DDBJ databases">
        <title>Altererythrobacter sp. CAU 1644 isolated from sand.</title>
        <authorList>
            <person name="Kim W."/>
        </authorList>
    </citation>
    <scope>NUCLEOTIDE SEQUENCE [LARGE SCALE GENOMIC DNA]</scope>
    <source>
        <strain evidence="1 2">CAU 1644</strain>
    </source>
</reference>
<proteinExistence type="predicted"/>
<sequence>MHLSETEELPAEQKLAIAHCAPAIRGRLAAFFGLDRRLGRIVANAGEPMLAQMRLAWWRDQLAQPPEQRPGGDAVLDAIAVEWVDPDPLIALVDAWEVLVTHEELAQATIQDFAEGRATPLGHLDAGAGEALRRRLQSAGRRWGLADAAAHTSSNEERLQIVAAGLAEDGPKNGRPRHVRGIMILEALAIRALRRGGYPLMEGRGAALVALRVGLLGR</sequence>
<evidence type="ECO:0000313" key="2">
    <source>
        <dbReference type="Proteomes" id="UP001215827"/>
    </source>
</evidence>
<name>A0ABY8FT60_9SPHN</name>
<accession>A0ABY8FT60</accession>
<dbReference type="Proteomes" id="UP001215827">
    <property type="component" value="Chromosome"/>
</dbReference>
<keyword evidence="2" id="KW-1185">Reference proteome</keyword>
<dbReference type="InterPro" id="IPR008949">
    <property type="entry name" value="Isoprenoid_synthase_dom_sf"/>
</dbReference>
<gene>
    <name evidence="1" type="ORF">P7228_14070</name>
</gene>
<dbReference type="RefSeq" id="WP_278015862.1">
    <property type="nucleotide sequence ID" value="NZ_CP121106.1"/>
</dbReference>
<organism evidence="1 2">
    <name type="scientific">Altererythrobacter arenosus</name>
    <dbReference type="NCBI Taxonomy" id="3032592"/>
    <lineage>
        <taxon>Bacteria</taxon>
        <taxon>Pseudomonadati</taxon>
        <taxon>Pseudomonadota</taxon>
        <taxon>Alphaproteobacteria</taxon>
        <taxon>Sphingomonadales</taxon>
        <taxon>Erythrobacteraceae</taxon>
        <taxon>Altererythrobacter</taxon>
    </lineage>
</organism>